<dbReference type="PANTHER" id="PTHR42939">
    <property type="entry name" value="ABC TRANSPORTER ATP-BINDING PROTEIN ALBC-RELATED"/>
    <property type="match status" value="1"/>
</dbReference>
<dbReference type="InterPro" id="IPR051782">
    <property type="entry name" value="ABC_Transporter_VariousFunc"/>
</dbReference>
<dbReference type="SUPFAM" id="SSF52540">
    <property type="entry name" value="P-loop containing nucleoside triphosphate hydrolases"/>
    <property type="match status" value="1"/>
</dbReference>
<dbReference type="InterPro" id="IPR003593">
    <property type="entry name" value="AAA+_ATPase"/>
</dbReference>
<feature type="domain" description="ABC transporter" evidence="5">
    <location>
        <begin position="19"/>
        <end position="248"/>
    </location>
</feature>
<accession>A0A1H3UA32</accession>
<dbReference type="InterPro" id="IPR027417">
    <property type="entry name" value="P-loop_NTPase"/>
</dbReference>
<evidence type="ECO:0000256" key="1">
    <source>
        <dbReference type="ARBA" id="ARBA00022448"/>
    </source>
</evidence>
<reference evidence="6 7" key="1">
    <citation type="submission" date="2016-10" db="EMBL/GenBank/DDBJ databases">
        <authorList>
            <person name="de Groot N.N."/>
        </authorList>
    </citation>
    <scope>NUCLEOTIDE SEQUENCE [LARGE SCALE GENOMIC DNA]</scope>
    <source>
        <strain evidence="6 7">LMG 24775</strain>
    </source>
</reference>
<evidence type="ECO:0000256" key="4">
    <source>
        <dbReference type="ARBA" id="ARBA00022840"/>
    </source>
</evidence>
<evidence type="ECO:0000256" key="3">
    <source>
        <dbReference type="ARBA" id="ARBA00022741"/>
    </source>
</evidence>
<keyword evidence="4 6" id="KW-0067">ATP-binding</keyword>
<keyword evidence="1" id="KW-0813">Transport</keyword>
<dbReference type="EMBL" id="FNPE01000040">
    <property type="protein sequence ID" value="SDZ59282.1"/>
    <property type="molecule type" value="Genomic_DNA"/>
</dbReference>
<protein>
    <submittedName>
        <fullName evidence="6">ABC-2 type transport system ATP-binding protein</fullName>
    </submittedName>
</protein>
<dbReference type="Gene3D" id="3.40.50.300">
    <property type="entry name" value="P-loop containing nucleotide triphosphate hydrolases"/>
    <property type="match status" value="1"/>
</dbReference>
<evidence type="ECO:0000259" key="5">
    <source>
        <dbReference type="PROSITE" id="PS50893"/>
    </source>
</evidence>
<keyword evidence="2" id="KW-1003">Cell membrane</keyword>
<evidence type="ECO:0000313" key="6">
    <source>
        <dbReference type="EMBL" id="SDZ59282.1"/>
    </source>
</evidence>
<evidence type="ECO:0000313" key="7">
    <source>
        <dbReference type="Proteomes" id="UP000183417"/>
    </source>
</evidence>
<dbReference type="SMART" id="SM00382">
    <property type="entry name" value="AAA"/>
    <property type="match status" value="1"/>
</dbReference>
<dbReference type="AlphaFoldDB" id="A0A1H3UA32"/>
<dbReference type="Pfam" id="PF00005">
    <property type="entry name" value="ABC_tran"/>
    <property type="match status" value="1"/>
</dbReference>
<dbReference type="InterPro" id="IPR003439">
    <property type="entry name" value="ABC_transporter-like_ATP-bd"/>
</dbReference>
<dbReference type="CDD" id="cd03230">
    <property type="entry name" value="ABC_DR_subfamily_A"/>
    <property type="match status" value="1"/>
</dbReference>
<proteinExistence type="predicted"/>
<name>A0A1H3UA32_9BURK</name>
<sequence>MHPSLPVSSNPTSASSPVLQALGAVVDYGERTILQGLDLAVHAGEIYALLGANGAGKTTTLSLFLGFVRPRSGQVRVQGVDPVTAAAQARGLIAYIPENVALYEHLSARENVAYLLDLAGQPASRDAIGQALSAAGLDAAAHDRRVSGFSKGMRQKVAIALALARKVPALLLDEPTSGLDPQATAEFSRLITQLRGQGVAILMVTHDLLGAADVADRMGFIAGGRLVEEVAARGEERFDVRALHRHYAGTGTGASADANAHAHAHADADAGAGAGAGVQGAAA</sequence>
<dbReference type="PROSITE" id="PS00211">
    <property type="entry name" value="ABC_TRANSPORTER_1"/>
    <property type="match status" value="1"/>
</dbReference>
<dbReference type="InterPro" id="IPR017871">
    <property type="entry name" value="ABC_transporter-like_CS"/>
</dbReference>
<keyword evidence="3" id="KW-0547">Nucleotide-binding</keyword>
<organism evidence="6 7">
    <name type="scientific">Delftia lacustris</name>
    <dbReference type="NCBI Taxonomy" id="558537"/>
    <lineage>
        <taxon>Bacteria</taxon>
        <taxon>Pseudomonadati</taxon>
        <taxon>Pseudomonadota</taxon>
        <taxon>Betaproteobacteria</taxon>
        <taxon>Burkholderiales</taxon>
        <taxon>Comamonadaceae</taxon>
        <taxon>Delftia</taxon>
    </lineage>
</organism>
<gene>
    <name evidence="6" type="ORF">SAMN05421547_14034</name>
</gene>
<dbReference type="GO" id="GO:0005524">
    <property type="term" value="F:ATP binding"/>
    <property type="evidence" value="ECO:0007669"/>
    <property type="project" value="UniProtKB-KW"/>
</dbReference>
<dbReference type="RefSeq" id="WP_074924103.1">
    <property type="nucleotide sequence ID" value="NZ_CP141274.1"/>
</dbReference>
<dbReference type="Proteomes" id="UP000183417">
    <property type="component" value="Unassembled WGS sequence"/>
</dbReference>
<dbReference type="GO" id="GO:0016887">
    <property type="term" value="F:ATP hydrolysis activity"/>
    <property type="evidence" value="ECO:0007669"/>
    <property type="project" value="InterPro"/>
</dbReference>
<evidence type="ECO:0000256" key="2">
    <source>
        <dbReference type="ARBA" id="ARBA00022475"/>
    </source>
</evidence>
<dbReference type="GeneID" id="94691641"/>
<keyword evidence="2" id="KW-0472">Membrane</keyword>
<dbReference type="PROSITE" id="PS50893">
    <property type="entry name" value="ABC_TRANSPORTER_2"/>
    <property type="match status" value="1"/>
</dbReference>
<dbReference type="PANTHER" id="PTHR42939:SF1">
    <property type="entry name" value="ABC TRANSPORTER ATP-BINDING PROTEIN ALBC-RELATED"/>
    <property type="match status" value="1"/>
</dbReference>